<dbReference type="InterPro" id="IPR032454">
    <property type="entry name" value="Histone_H2A_C"/>
</dbReference>
<evidence type="ECO:0000313" key="3">
    <source>
        <dbReference type="EMBL" id="GFS35793.1"/>
    </source>
</evidence>
<reference evidence="4" key="1">
    <citation type="submission" date="2019-07" db="EMBL/GenBank/DDBJ databases">
        <title>De Novo Assembly of kiwifruit Actinidia rufa.</title>
        <authorList>
            <person name="Sugita-Konishi S."/>
            <person name="Sato K."/>
            <person name="Mori E."/>
            <person name="Abe Y."/>
            <person name="Kisaki G."/>
            <person name="Hamano K."/>
            <person name="Suezawa K."/>
            <person name="Otani M."/>
            <person name="Fukuda T."/>
            <person name="Manabe T."/>
            <person name="Gomi K."/>
            <person name="Tabuchi M."/>
            <person name="Akimitsu K."/>
            <person name="Kataoka I."/>
        </authorList>
    </citation>
    <scope>NUCLEOTIDE SEQUENCE [LARGE SCALE GENOMIC DNA]</scope>
    <source>
        <strain evidence="4">cv. Fuchu</strain>
    </source>
</reference>
<evidence type="ECO:0000313" key="4">
    <source>
        <dbReference type="Proteomes" id="UP000585474"/>
    </source>
</evidence>
<dbReference type="Proteomes" id="UP000585474">
    <property type="component" value="Unassembled WGS sequence"/>
</dbReference>
<feature type="region of interest" description="Disordered" evidence="1">
    <location>
        <begin position="1"/>
        <end position="37"/>
    </location>
</feature>
<dbReference type="Gene3D" id="1.10.20.10">
    <property type="entry name" value="Histone, subunit A"/>
    <property type="match status" value="1"/>
</dbReference>
<dbReference type="AlphaFoldDB" id="A0A7J0DIE7"/>
<dbReference type="SUPFAM" id="SSF47113">
    <property type="entry name" value="Histone-fold"/>
    <property type="match status" value="1"/>
</dbReference>
<dbReference type="InterPro" id="IPR009072">
    <property type="entry name" value="Histone-fold"/>
</dbReference>
<evidence type="ECO:0000259" key="2">
    <source>
        <dbReference type="Pfam" id="PF16211"/>
    </source>
</evidence>
<organism evidence="3 4">
    <name type="scientific">Actinidia rufa</name>
    <dbReference type="NCBI Taxonomy" id="165716"/>
    <lineage>
        <taxon>Eukaryota</taxon>
        <taxon>Viridiplantae</taxon>
        <taxon>Streptophyta</taxon>
        <taxon>Embryophyta</taxon>
        <taxon>Tracheophyta</taxon>
        <taxon>Spermatophyta</taxon>
        <taxon>Magnoliopsida</taxon>
        <taxon>eudicotyledons</taxon>
        <taxon>Gunneridae</taxon>
        <taxon>Pentapetalae</taxon>
        <taxon>asterids</taxon>
        <taxon>Ericales</taxon>
        <taxon>Actinidiaceae</taxon>
        <taxon>Actinidia</taxon>
    </lineage>
</organism>
<proteinExistence type="predicted"/>
<protein>
    <submittedName>
        <fullName evidence="3">Histone superfamily protein</fullName>
    </submittedName>
</protein>
<accession>A0A7J0DIE7</accession>
<dbReference type="SMART" id="SM00414">
    <property type="entry name" value="H2A"/>
    <property type="match status" value="1"/>
</dbReference>
<dbReference type="GO" id="GO:0003677">
    <property type="term" value="F:DNA binding"/>
    <property type="evidence" value="ECO:0007669"/>
    <property type="project" value="InterPro"/>
</dbReference>
<evidence type="ECO:0000256" key="1">
    <source>
        <dbReference type="SAM" id="MobiDB-lite"/>
    </source>
</evidence>
<dbReference type="EMBL" id="BJWL01000238">
    <property type="protein sequence ID" value="GFS35793.1"/>
    <property type="molecule type" value="Genomic_DNA"/>
</dbReference>
<dbReference type="PANTHER" id="PTHR23430">
    <property type="entry name" value="HISTONE H2A"/>
    <property type="match status" value="1"/>
</dbReference>
<sequence length="138" mass="14999">MSPAASTKGGKLPNRPPDLRRSISNSPSEELPDFSSPAITPSVLAPVPLYTSPPSLIISPPEVLELAGNAARDNRKNRTVPRHIQHEVRNDEELNRLLGFWCRITIATGGVFLNIHRNLLLKKVGNGKSEIGSSSQAF</sequence>
<dbReference type="GO" id="GO:0030527">
    <property type="term" value="F:structural constituent of chromatin"/>
    <property type="evidence" value="ECO:0007669"/>
    <property type="project" value="InterPro"/>
</dbReference>
<dbReference type="Pfam" id="PF16211">
    <property type="entry name" value="Histone_H2A_C"/>
    <property type="match status" value="1"/>
</dbReference>
<dbReference type="GO" id="GO:0046982">
    <property type="term" value="F:protein heterodimerization activity"/>
    <property type="evidence" value="ECO:0007669"/>
    <property type="project" value="InterPro"/>
</dbReference>
<keyword evidence="4" id="KW-1185">Reference proteome</keyword>
<dbReference type="InterPro" id="IPR002119">
    <property type="entry name" value="Histone_H2A"/>
</dbReference>
<gene>
    <name evidence="3" type="ORF">Acr_00g0042070</name>
</gene>
<feature type="domain" description="Histone H2A C-terminal" evidence="2">
    <location>
        <begin position="92"/>
        <end position="128"/>
    </location>
</feature>
<name>A0A7J0DIE7_9ERIC</name>
<dbReference type="GO" id="GO:0000786">
    <property type="term" value="C:nucleosome"/>
    <property type="evidence" value="ECO:0007669"/>
    <property type="project" value="InterPro"/>
</dbReference>
<comment type="caution">
    <text evidence="3">The sequence shown here is derived from an EMBL/GenBank/DDBJ whole genome shotgun (WGS) entry which is preliminary data.</text>
</comment>
<dbReference type="OrthoDB" id="9421954at2759"/>